<gene>
    <name evidence="11" type="ORF">K504DRAFT_376917</name>
</gene>
<dbReference type="GO" id="GO:0000272">
    <property type="term" value="P:polysaccharide catabolic process"/>
    <property type="evidence" value="ECO:0007669"/>
    <property type="project" value="UniProtKB-KW"/>
</dbReference>
<evidence type="ECO:0000313" key="11">
    <source>
        <dbReference type="EMBL" id="KAF2710268.1"/>
    </source>
</evidence>
<evidence type="ECO:0000256" key="9">
    <source>
        <dbReference type="ARBA" id="ARBA00023326"/>
    </source>
</evidence>
<dbReference type="InterPro" id="IPR009939">
    <property type="entry name" value="Chitosanase_fungal"/>
</dbReference>
<evidence type="ECO:0000256" key="2">
    <source>
        <dbReference type="ARBA" id="ARBA00004613"/>
    </source>
</evidence>
<name>A0A6G1KBT4_9PLEO</name>
<evidence type="ECO:0000256" key="1">
    <source>
        <dbReference type="ARBA" id="ARBA00000405"/>
    </source>
</evidence>
<proteinExistence type="inferred from homology"/>
<keyword evidence="4" id="KW-0964">Secreted</keyword>
<dbReference type="GO" id="GO:0005576">
    <property type="term" value="C:extracellular region"/>
    <property type="evidence" value="ECO:0007669"/>
    <property type="project" value="UniProtKB-SubCell"/>
</dbReference>
<evidence type="ECO:0000256" key="4">
    <source>
        <dbReference type="ARBA" id="ARBA00022525"/>
    </source>
</evidence>
<dbReference type="PANTHER" id="PTHR42061:SF6">
    <property type="entry name" value="ENDO-CHITOSANASE"/>
    <property type="match status" value="1"/>
</dbReference>
<evidence type="ECO:0000256" key="3">
    <source>
        <dbReference type="ARBA" id="ARBA00007799"/>
    </source>
</evidence>
<evidence type="ECO:0000256" key="7">
    <source>
        <dbReference type="ARBA" id="ARBA00023277"/>
    </source>
</evidence>
<keyword evidence="5" id="KW-0732">Signal</keyword>
<evidence type="ECO:0000256" key="8">
    <source>
        <dbReference type="ARBA" id="ARBA00023295"/>
    </source>
</evidence>
<keyword evidence="6 10" id="KW-0378">Hydrolase</keyword>
<comment type="similarity">
    <text evidence="3 10">Belongs to the glycosyl hydrolase 75 family.</text>
</comment>
<dbReference type="GO" id="GO:0016977">
    <property type="term" value="F:chitosanase activity"/>
    <property type="evidence" value="ECO:0007669"/>
    <property type="project" value="UniProtKB-EC"/>
</dbReference>
<organism evidence="11 12">
    <name type="scientific">Pleomassaria siparia CBS 279.74</name>
    <dbReference type="NCBI Taxonomy" id="1314801"/>
    <lineage>
        <taxon>Eukaryota</taxon>
        <taxon>Fungi</taxon>
        <taxon>Dikarya</taxon>
        <taxon>Ascomycota</taxon>
        <taxon>Pezizomycotina</taxon>
        <taxon>Dothideomycetes</taxon>
        <taxon>Pleosporomycetidae</taxon>
        <taxon>Pleosporales</taxon>
        <taxon>Pleomassariaceae</taxon>
        <taxon>Pleomassaria</taxon>
    </lineage>
</organism>
<evidence type="ECO:0000256" key="5">
    <source>
        <dbReference type="ARBA" id="ARBA00022729"/>
    </source>
</evidence>
<dbReference type="Proteomes" id="UP000799428">
    <property type="component" value="Unassembled WGS sequence"/>
</dbReference>
<dbReference type="AlphaFoldDB" id="A0A6G1KBT4"/>
<evidence type="ECO:0000256" key="10">
    <source>
        <dbReference type="RuleBase" id="RU361208"/>
    </source>
</evidence>
<dbReference type="Pfam" id="PF07335">
    <property type="entry name" value="Glyco_hydro_75"/>
    <property type="match status" value="1"/>
</dbReference>
<keyword evidence="12" id="KW-1185">Reference proteome</keyword>
<comment type="subcellular location">
    <subcellularLocation>
        <location evidence="2 10">Secreted</location>
    </subcellularLocation>
</comment>
<evidence type="ECO:0000256" key="6">
    <source>
        <dbReference type="ARBA" id="ARBA00022801"/>
    </source>
</evidence>
<sequence>MRASTSFTILLTGIATAREIPENVKRFYDSHINGECPKPISIRYDSGQGKSDTVYCKDDASGGVYLKDTGNGYADVDIDCDGLNAGEGDCFNDQTGQSQTAFKDSVQEFDIEDLDSHIHTYVVLGNDNSADEGDGGESFDPQSVGIKPLSVVAIVCNDKLLYGVWGDVNGGTLTGESSLSVGKLCFPDEEITGDSGHGDHDVLYIAFPGDEAVPGAAAAWSAGSPEEFEASLAGVGDALVAKLVSGGNSRIMKGKA</sequence>
<evidence type="ECO:0000313" key="12">
    <source>
        <dbReference type="Proteomes" id="UP000799428"/>
    </source>
</evidence>
<reference evidence="11" key="1">
    <citation type="journal article" date="2020" name="Stud. Mycol.">
        <title>101 Dothideomycetes genomes: a test case for predicting lifestyles and emergence of pathogens.</title>
        <authorList>
            <person name="Haridas S."/>
            <person name="Albert R."/>
            <person name="Binder M."/>
            <person name="Bloem J."/>
            <person name="Labutti K."/>
            <person name="Salamov A."/>
            <person name="Andreopoulos B."/>
            <person name="Baker S."/>
            <person name="Barry K."/>
            <person name="Bills G."/>
            <person name="Bluhm B."/>
            <person name="Cannon C."/>
            <person name="Castanera R."/>
            <person name="Culley D."/>
            <person name="Daum C."/>
            <person name="Ezra D."/>
            <person name="Gonzalez J."/>
            <person name="Henrissat B."/>
            <person name="Kuo A."/>
            <person name="Liang C."/>
            <person name="Lipzen A."/>
            <person name="Lutzoni F."/>
            <person name="Magnuson J."/>
            <person name="Mondo S."/>
            <person name="Nolan M."/>
            <person name="Ohm R."/>
            <person name="Pangilinan J."/>
            <person name="Park H.-J."/>
            <person name="Ramirez L."/>
            <person name="Alfaro M."/>
            <person name="Sun H."/>
            <person name="Tritt A."/>
            <person name="Yoshinaga Y."/>
            <person name="Zwiers L.-H."/>
            <person name="Turgeon B."/>
            <person name="Goodwin S."/>
            <person name="Spatafora J."/>
            <person name="Crous P."/>
            <person name="Grigoriev I."/>
        </authorList>
    </citation>
    <scope>NUCLEOTIDE SEQUENCE</scope>
    <source>
        <strain evidence="11">CBS 279.74</strain>
    </source>
</reference>
<keyword evidence="8 10" id="KW-0326">Glycosidase</keyword>
<comment type="function">
    <text evidence="10">Chitosanase catalyzing the endo-type cleavage of chitosan, the deacylated form of chitin. Chitosanase may be crucial in the degradation of the deacetylated portion of chitin in the fungal cell wall.</text>
</comment>
<dbReference type="EC" id="3.2.1.132" evidence="10"/>
<keyword evidence="7" id="KW-0119">Carbohydrate metabolism</keyword>
<comment type="catalytic activity">
    <reaction evidence="1 10">
        <text>Endohydrolysis of beta-(1-&gt;4)-linkages between D-glucosamine residues in a partly acetylated chitosan.</text>
        <dbReference type="EC" id="3.2.1.132"/>
    </reaction>
</comment>
<accession>A0A6G1KBT4</accession>
<dbReference type="OrthoDB" id="4756206at2759"/>
<keyword evidence="9 10" id="KW-0624">Polysaccharide degradation</keyword>
<dbReference type="EMBL" id="MU005769">
    <property type="protein sequence ID" value="KAF2710268.1"/>
    <property type="molecule type" value="Genomic_DNA"/>
</dbReference>
<protein>
    <recommendedName>
        <fullName evidence="10">Endo-chitosanase</fullName>
        <ecNumber evidence="10">3.2.1.132</ecNumber>
    </recommendedName>
</protein>
<dbReference type="PANTHER" id="PTHR42061">
    <property type="entry name" value="ENDO-CHITOSANASE"/>
    <property type="match status" value="1"/>
</dbReference>